<dbReference type="Gene3D" id="1.10.1670.10">
    <property type="entry name" value="Helix-hairpin-Helix base-excision DNA repair enzymes (C-terminal)"/>
    <property type="match status" value="1"/>
</dbReference>
<protein>
    <recommendedName>
        <fullName evidence="2">HhH-GPD domain-containing protein</fullName>
    </recommendedName>
</protein>
<dbReference type="GO" id="GO:0000702">
    <property type="term" value="F:oxidized base lesion DNA N-glycosylase activity"/>
    <property type="evidence" value="ECO:0007669"/>
    <property type="project" value="UniProtKB-ARBA"/>
</dbReference>
<organism evidence="3 4">
    <name type="scientific">Aspergillus puulaauensis</name>
    <dbReference type="NCBI Taxonomy" id="1220207"/>
    <lineage>
        <taxon>Eukaryota</taxon>
        <taxon>Fungi</taxon>
        <taxon>Dikarya</taxon>
        <taxon>Ascomycota</taxon>
        <taxon>Pezizomycotina</taxon>
        <taxon>Eurotiomycetes</taxon>
        <taxon>Eurotiomycetidae</taxon>
        <taxon>Eurotiales</taxon>
        <taxon>Aspergillaceae</taxon>
        <taxon>Aspergillus</taxon>
    </lineage>
</organism>
<dbReference type="EMBL" id="AP024443">
    <property type="protein sequence ID" value="BCS17787.1"/>
    <property type="molecule type" value="Genomic_DNA"/>
</dbReference>
<name>A0A7R8AGW1_9EURO</name>
<evidence type="ECO:0000259" key="2">
    <source>
        <dbReference type="SMART" id="SM00478"/>
    </source>
</evidence>
<dbReference type="RefSeq" id="XP_041549981.1">
    <property type="nucleotide sequence ID" value="XM_041702763.1"/>
</dbReference>
<dbReference type="CDD" id="cd00056">
    <property type="entry name" value="ENDO3c"/>
    <property type="match status" value="1"/>
</dbReference>
<feature type="compositionally biased region" description="Basic residues" evidence="1">
    <location>
        <begin position="70"/>
        <end position="79"/>
    </location>
</feature>
<dbReference type="AlphaFoldDB" id="A0A7R8AGW1"/>
<feature type="region of interest" description="Disordered" evidence="1">
    <location>
        <begin position="453"/>
        <end position="476"/>
    </location>
</feature>
<dbReference type="Proteomes" id="UP000654913">
    <property type="component" value="Chromosome 1"/>
</dbReference>
<sequence length="476" mass="52277">MARTTRSRAVREVALLAAELRGTTYQTQDTAADGPSSQHSRRVTRSRTAPRQQQPDTTSQTDSPSEPQKKLKQSRKRKAAPIPSDINELPHNLGSVPTPPKIDGQVNTKPKTEIKIEAVDPLAGDVQNTVDKAKETLAEPPAEKKKRAKKAAYGLTPGITPFPDWSRPTPEECEEVNRLLSSIHGEITPPEIIPEPSLTVTGCGEVPSVLDALIRTLLSGATTGKNSATAFSGLVQKFGVLKDGIGKGSVNWDAVRRASVKDVYDAIKAGGLADIKSKNLKAILDMVCKENQERRDIFVKGEDGDESLKPLIDKPEGEKKYEIACADQNILSLNHLHSFKTQEVMEELVKYPGIGPKTAACVSLFCLKRPCFAVDTHIFRLSKWLNWVPPDKATEITTFSHLEVRIPDHLKYSLHQLFIRHGKSCPRCRAITGQSSAGWDEGCVIDHLVTRTGKRKGPPVKVDKESKKSKSSQKSK</sequence>
<gene>
    <name evidence="3" type="ORF">APUU_10615S</name>
</gene>
<dbReference type="InterPro" id="IPR003265">
    <property type="entry name" value="HhH-GPD_domain"/>
</dbReference>
<evidence type="ECO:0000313" key="3">
    <source>
        <dbReference type="EMBL" id="BCS17787.1"/>
    </source>
</evidence>
<dbReference type="Pfam" id="PF00730">
    <property type="entry name" value="HhH-GPD"/>
    <property type="match status" value="1"/>
</dbReference>
<dbReference type="SUPFAM" id="SSF48150">
    <property type="entry name" value="DNA-glycosylase"/>
    <property type="match status" value="1"/>
</dbReference>
<feature type="compositionally biased region" description="Low complexity" evidence="1">
    <location>
        <begin position="52"/>
        <end position="66"/>
    </location>
</feature>
<feature type="domain" description="HhH-GPD" evidence="2">
    <location>
        <begin position="218"/>
        <end position="424"/>
    </location>
</feature>
<proteinExistence type="predicted"/>
<dbReference type="Gene3D" id="1.10.340.30">
    <property type="entry name" value="Hypothetical protein, domain 2"/>
    <property type="match status" value="1"/>
</dbReference>
<dbReference type="GO" id="GO:0006285">
    <property type="term" value="P:base-excision repair, AP site formation"/>
    <property type="evidence" value="ECO:0007669"/>
    <property type="project" value="UniProtKB-ARBA"/>
</dbReference>
<dbReference type="SMART" id="SM00478">
    <property type="entry name" value="ENDO3c"/>
    <property type="match status" value="1"/>
</dbReference>
<dbReference type="PANTHER" id="PTHR47203">
    <property type="match status" value="1"/>
</dbReference>
<dbReference type="InterPro" id="IPR023170">
    <property type="entry name" value="HhH_base_excis_C"/>
</dbReference>
<dbReference type="GeneID" id="64967792"/>
<accession>A0A7R8AGW1</accession>
<reference evidence="3" key="2">
    <citation type="submission" date="2021-02" db="EMBL/GenBank/DDBJ databases">
        <title>Aspergillus puulaauensis MK2 genome sequence.</title>
        <authorList>
            <person name="Futagami T."/>
            <person name="Mori K."/>
            <person name="Kadooka C."/>
            <person name="Tanaka T."/>
        </authorList>
    </citation>
    <scope>NUCLEOTIDE SEQUENCE</scope>
    <source>
        <strain evidence="3">MK2</strain>
    </source>
</reference>
<feature type="region of interest" description="Disordered" evidence="1">
    <location>
        <begin position="19"/>
        <end position="106"/>
    </location>
</feature>
<dbReference type="KEGG" id="apuu:APUU_10615S"/>
<evidence type="ECO:0000313" key="4">
    <source>
        <dbReference type="Proteomes" id="UP000654913"/>
    </source>
</evidence>
<feature type="compositionally biased region" description="Polar residues" evidence="1">
    <location>
        <begin position="23"/>
        <end position="38"/>
    </location>
</feature>
<dbReference type="InterPro" id="IPR011257">
    <property type="entry name" value="DNA_glycosylase"/>
</dbReference>
<dbReference type="OrthoDB" id="5607at2759"/>
<evidence type="ECO:0000256" key="1">
    <source>
        <dbReference type="SAM" id="MobiDB-lite"/>
    </source>
</evidence>
<keyword evidence="4" id="KW-1185">Reference proteome</keyword>
<reference evidence="3" key="1">
    <citation type="submission" date="2021-01" db="EMBL/GenBank/DDBJ databases">
        <authorList>
            <consortium name="Aspergillus puulaauensis MK2 genome sequencing consortium"/>
            <person name="Kazuki M."/>
            <person name="Futagami T."/>
        </authorList>
    </citation>
    <scope>NUCLEOTIDE SEQUENCE</scope>
    <source>
        <strain evidence="3">MK2</strain>
    </source>
</reference>
<dbReference type="PANTHER" id="PTHR47203:SF1">
    <property type="entry name" value="HYPOTHETICAL BASE EXCISION DNA REPAIR PROTEIN (EUROFUNG)"/>
    <property type="match status" value="1"/>
</dbReference>